<feature type="signal peptide" evidence="2">
    <location>
        <begin position="1"/>
        <end position="22"/>
    </location>
</feature>
<accession>Q1YJ11</accession>
<organism evidence="3 4">
    <name type="scientific">Aurantimonas manganoxydans (strain ATCC BAA-1229 / DSM 21871 / SI85-9A1)</name>
    <dbReference type="NCBI Taxonomy" id="287752"/>
    <lineage>
        <taxon>Bacteria</taxon>
        <taxon>Pseudomonadati</taxon>
        <taxon>Pseudomonadota</taxon>
        <taxon>Alphaproteobacteria</taxon>
        <taxon>Hyphomicrobiales</taxon>
        <taxon>Aurantimonadaceae</taxon>
        <taxon>Aurantimonas</taxon>
    </lineage>
</organism>
<feature type="chain" id="PRO_5004197994" evidence="2">
    <location>
        <begin position="23"/>
        <end position="122"/>
    </location>
</feature>
<evidence type="ECO:0000313" key="3">
    <source>
        <dbReference type="EMBL" id="EAS49956.1"/>
    </source>
</evidence>
<gene>
    <name evidence="3" type="ORF">SI859A1_01309</name>
</gene>
<evidence type="ECO:0000256" key="2">
    <source>
        <dbReference type="SAM" id="SignalP"/>
    </source>
</evidence>
<dbReference type="HOGENOM" id="CLU_2024089_0_0_5"/>
<protein>
    <submittedName>
        <fullName evidence="3">Uncharacterized protein</fullName>
    </submittedName>
</protein>
<keyword evidence="2" id="KW-0732">Signal</keyword>
<name>Q1YJ11_AURMS</name>
<dbReference type="Proteomes" id="UP000000321">
    <property type="component" value="Unassembled WGS sequence"/>
</dbReference>
<feature type="region of interest" description="Disordered" evidence="1">
    <location>
        <begin position="71"/>
        <end position="104"/>
    </location>
</feature>
<dbReference type="BioCyc" id="AURANTIMONAS:SI859A1_01309-MONOMER"/>
<evidence type="ECO:0000313" key="4">
    <source>
        <dbReference type="Proteomes" id="UP000000321"/>
    </source>
</evidence>
<comment type="caution">
    <text evidence="3">The sequence shown here is derived from an EMBL/GenBank/DDBJ whole genome shotgun (WGS) entry which is preliminary data.</text>
</comment>
<sequence>MRLMHIATAAAISLGFVGLAAAHEFKAGGLTIDHPSSRPTLPTARVGRGTRPSAAAMEVEQIGYRRGQVREPRVAGGGRRRTDASCQGRNPHQARCDGHARSRERRLPVAVKRCGVNAAGRT</sequence>
<proteinExistence type="predicted"/>
<feature type="region of interest" description="Disordered" evidence="1">
    <location>
        <begin position="33"/>
        <end position="53"/>
    </location>
</feature>
<keyword evidence="4" id="KW-1185">Reference proteome</keyword>
<dbReference type="AlphaFoldDB" id="Q1YJ11"/>
<dbReference type="EMBL" id="AAPJ01000003">
    <property type="protein sequence ID" value="EAS49956.1"/>
    <property type="molecule type" value="Genomic_DNA"/>
</dbReference>
<feature type="compositionally biased region" description="Basic and acidic residues" evidence="1">
    <location>
        <begin position="94"/>
        <end position="104"/>
    </location>
</feature>
<evidence type="ECO:0000256" key="1">
    <source>
        <dbReference type="SAM" id="MobiDB-lite"/>
    </source>
</evidence>
<reference evidence="3 4" key="1">
    <citation type="journal article" date="2008" name="Appl. Environ. Microbiol.">
        <title>Genomic insights into Mn(II) oxidation by the marine alphaproteobacterium Aurantimonas sp. strain SI85-9A1.</title>
        <authorList>
            <person name="Dick G.J."/>
            <person name="Podell S."/>
            <person name="Johnson H.A."/>
            <person name="Rivera-Espinoza Y."/>
            <person name="Bernier-Latmani R."/>
            <person name="McCarthy J.K."/>
            <person name="Torpey J.W."/>
            <person name="Clement B.G."/>
            <person name="Gaasterland T."/>
            <person name="Tebo B.M."/>
        </authorList>
    </citation>
    <scope>NUCLEOTIDE SEQUENCE [LARGE SCALE GENOMIC DNA]</scope>
    <source>
        <strain evidence="3 4">SI85-9A1</strain>
    </source>
</reference>